<feature type="region of interest" description="Disordered" evidence="1">
    <location>
        <begin position="1"/>
        <end position="82"/>
    </location>
</feature>
<feature type="compositionally biased region" description="Basic and acidic residues" evidence="1">
    <location>
        <begin position="279"/>
        <end position="295"/>
    </location>
</feature>
<feature type="region of interest" description="Disordered" evidence="1">
    <location>
        <begin position="271"/>
        <end position="305"/>
    </location>
</feature>
<evidence type="ECO:0000313" key="2">
    <source>
        <dbReference type="EMBL" id="EJK48177.1"/>
    </source>
</evidence>
<feature type="region of interest" description="Disordered" evidence="1">
    <location>
        <begin position="162"/>
        <end position="193"/>
    </location>
</feature>
<evidence type="ECO:0000313" key="3">
    <source>
        <dbReference type="Proteomes" id="UP000266841"/>
    </source>
</evidence>
<dbReference type="Proteomes" id="UP000266841">
    <property type="component" value="Unassembled WGS sequence"/>
</dbReference>
<reference evidence="2 3" key="1">
    <citation type="journal article" date="2012" name="Genome Biol.">
        <title>Genome and low-iron response of an oceanic diatom adapted to chronic iron limitation.</title>
        <authorList>
            <person name="Lommer M."/>
            <person name="Specht M."/>
            <person name="Roy A.S."/>
            <person name="Kraemer L."/>
            <person name="Andreson R."/>
            <person name="Gutowska M.A."/>
            <person name="Wolf J."/>
            <person name="Bergner S.V."/>
            <person name="Schilhabel M.B."/>
            <person name="Klostermeier U.C."/>
            <person name="Beiko R.G."/>
            <person name="Rosenstiel P."/>
            <person name="Hippler M."/>
            <person name="Laroche J."/>
        </authorList>
    </citation>
    <scope>NUCLEOTIDE SEQUENCE [LARGE SCALE GENOMIC DNA]</scope>
    <source>
        <strain evidence="2 3">CCMP1005</strain>
    </source>
</reference>
<comment type="caution">
    <text evidence="2">The sequence shown here is derived from an EMBL/GenBank/DDBJ whole genome shotgun (WGS) entry which is preliminary data.</text>
</comment>
<name>K0RN61_THAOC</name>
<dbReference type="EMBL" id="AGNL01046189">
    <property type="protein sequence ID" value="EJK48177.1"/>
    <property type="molecule type" value="Genomic_DNA"/>
</dbReference>
<gene>
    <name evidence="2" type="ORF">THAOC_33052</name>
</gene>
<feature type="region of interest" description="Disordered" evidence="1">
    <location>
        <begin position="231"/>
        <end position="252"/>
    </location>
</feature>
<dbReference type="AlphaFoldDB" id="K0RN61"/>
<accession>K0RN61</accession>
<evidence type="ECO:0000256" key="1">
    <source>
        <dbReference type="SAM" id="MobiDB-lite"/>
    </source>
</evidence>
<organism evidence="2 3">
    <name type="scientific">Thalassiosira oceanica</name>
    <name type="common">Marine diatom</name>
    <dbReference type="NCBI Taxonomy" id="159749"/>
    <lineage>
        <taxon>Eukaryota</taxon>
        <taxon>Sar</taxon>
        <taxon>Stramenopiles</taxon>
        <taxon>Ochrophyta</taxon>
        <taxon>Bacillariophyta</taxon>
        <taxon>Coscinodiscophyceae</taxon>
        <taxon>Thalassiosirophycidae</taxon>
        <taxon>Thalassiosirales</taxon>
        <taxon>Thalassiosiraceae</taxon>
        <taxon>Thalassiosira</taxon>
    </lineage>
</organism>
<keyword evidence="3" id="KW-1185">Reference proteome</keyword>
<protein>
    <submittedName>
        <fullName evidence="2">Uncharacterized protein</fullName>
    </submittedName>
</protein>
<sequence>MMDSTMSDDSPGMPATEQFDEPFPTTNGEAAPTLPPDTAGDDDQDPWAIMAKAAGEELPPAEPSKDANGTVSSAAEIVHDKHGAGVQMMTHAQGETFSMDTDSAAPAGDFRASLAAHVQASTQFLQSKIQEVDEKAGISVKLKEVDEQHRISEKLGSFNERVVKPTTEKTAARTREVTEKVKPSIQQGWGSIKDRTAEMGISERWSSISSAVGAKWNETTQHVGENVEHFKAEQEKKRAMANANGAPQLKPQFEDAKEKVVSGWNKGLGWVNQQLNKSDSSDNVRDDKEMARLDSDGLPSSFRKE</sequence>
<dbReference type="OMA" id="MGISERW"/>
<dbReference type="eggNOG" id="ENOG502QZ6F">
    <property type="taxonomic scope" value="Eukaryota"/>
</dbReference>
<proteinExistence type="predicted"/>
<feature type="compositionally biased region" description="Basic and acidic residues" evidence="1">
    <location>
        <begin position="162"/>
        <end position="182"/>
    </location>
</feature>